<organism evidence="1 2">
    <name type="scientific">Polynucleobacter kasalickyi</name>
    <dbReference type="NCBI Taxonomy" id="1938817"/>
    <lineage>
        <taxon>Bacteria</taxon>
        <taxon>Pseudomonadati</taxon>
        <taxon>Pseudomonadota</taxon>
        <taxon>Betaproteobacteria</taxon>
        <taxon>Burkholderiales</taxon>
        <taxon>Burkholderiaceae</taxon>
        <taxon>Polynucleobacter</taxon>
    </lineage>
</organism>
<sequence>MYFVKYLKIIFSTFAVALVLVGTGLIYAFSQLPVWLHEKAQEIGDKAGYVIDFKDFEYSIRDPKIRFSNFKIVQKSNQEELISIGQLEVSYRILPLLSQEIEIKRINASHLVLNVHKDPQLNFSKFIAQIEKIYPSDPKLANQPSKWLYSVNHLHVNDAIFKVHLEPKHFKNEFVVKDLNLTNIGNYNAKKMIDSIFQSKFQINLEHLKLNLPNSPKVLETGPMAFVGNLLLDQQANLKINLEADVEGGQASTNLSMSNQFDHLDIEMKLADVSLVPLLQMAAPKSARTLKSGSVTGALHYLSDLKEDHFKGQFTVKDVNIPPLLELLPANIKLVGKSGKADGILTIEDTQNKFQVSGNVNVKDLAIFETDKTNELLAWKIGSIKHFEYEEVGKDSRLRMDEVLLDGLKARVTIYADKSNNFMRMFPPSAKEAMKIELARQIATLQAESENNDQSEKIKDLKSLQLQVSKGQLVDKNSGQFNANIKSIAIKNSAVNFTDFSVLPVFKTQITGLRGTVVGISTKPKRYATAAFDGLVGPQGDVKIRGQIAFEDPRRNNDIQLSFRRIPLATINPYYSSLAGYDVVDGILSYDSSYQTKDGKLVGDNRFVINQIQMGDRNPNYKGIFIPMKLITSLLEDKDGVIDLNLKVQGNVDSPEFQISKLLWDAFFTIISNVVKSPFIGVGRLLGFENLNGIYFSPGSDQLRPSETLKLEKIATGLDKKPKLLFRINGAFDASVDTIELATSEVNRQIFKRGGFSVLPNEPLPKIPLSDDRIQRAIKRLFEEGGIPLPNSAGVTPGIATEKYFAELHQTLIQRVKVTEADLQQLAHQRAAIVQQDMAKNHPHLKDRVKVDVIKNVKAESDGIPMGVAFIN</sequence>
<name>A0A1W1Y4L4_9BURK</name>
<dbReference type="InterPro" id="IPR008023">
    <property type="entry name" value="DUF748"/>
</dbReference>
<dbReference type="STRING" id="1938817.SAMN06296008_101245"/>
<accession>A0A1W1Y4L4</accession>
<dbReference type="PANTHER" id="PTHR30441:SF8">
    <property type="entry name" value="DUF748 DOMAIN-CONTAINING PROTEIN"/>
    <property type="match status" value="1"/>
</dbReference>
<proteinExistence type="predicted"/>
<evidence type="ECO:0000313" key="1">
    <source>
        <dbReference type="EMBL" id="SMC30678.1"/>
    </source>
</evidence>
<evidence type="ECO:0008006" key="3">
    <source>
        <dbReference type="Google" id="ProtNLM"/>
    </source>
</evidence>
<dbReference type="AlphaFoldDB" id="A0A1W1Y4L4"/>
<dbReference type="GO" id="GO:0005886">
    <property type="term" value="C:plasma membrane"/>
    <property type="evidence" value="ECO:0007669"/>
    <property type="project" value="TreeGrafter"/>
</dbReference>
<dbReference type="GO" id="GO:0090313">
    <property type="term" value="P:regulation of protein targeting to membrane"/>
    <property type="evidence" value="ECO:0007669"/>
    <property type="project" value="TreeGrafter"/>
</dbReference>
<dbReference type="RefSeq" id="WP_084282034.1">
    <property type="nucleotide sequence ID" value="NZ_FWXJ01000001.1"/>
</dbReference>
<dbReference type="EMBL" id="FWXJ01000001">
    <property type="protein sequence ID" value="SMC30678.1"/>
    <property type="molecule type" value="Genomic_DNA"/>
</dbReference>
<protein>
    <recommendedName>
        <fullName evidence="3">DUF748 domain-containing protein</fullName>
    </recommendedName>
</protein>
<dbReference type="Pfam" id="PF05359">
    <property type="entry name" value="DUF748"/>
    <property type="match status" value="1"/>
</dbReference>
<dbReference type="OrthoDB" id="9757969at2"/>
<evidence type="ECO:0000313" key="2">
    <source>
        <dbReference type="Proteomes" id="UP000192708"/>
    </source>
</evidence>
<gene>
    <name evidence="1" type="ORF">SAMN06296008_101245</name>
</gene>
<dbReference type="Proteomes" id="UP000192708">
    <property type="component" value="Unassembled WGS sequence"/>
</dbReference>
<dbReference type="InterPro" id="IPR052894">
    <property type="entry name" value="AsmA-related"/>
</dbReference>
<keyword evidence="2" id="KW-1185">Reference proteome</keyword>
<reference evidence="1 2" key="1">
    <citation type="submission" date="2017-04" db="EMBL/GenBank/DDBJ databases">
        <authorList>
            <person name="Afonso C.L."/>
            <person name="Miller P.J."/>
            <person name="Scott M.A."/>
            <person name="Spackman E."/>
            <person name="Goraichik I."/>
            <person name="Dimitrov K.M."/>
            <person name="Suarez D.L."/>
            <person name="Swayne D.E."/>
        </authorList>
    </citation>
    <scope>NUCLEOTIDE SEQUENCE [LARGE SCALE GENOMIC DNA]</scope>
    <source>
        <strain evidence="1 2">VK13</strain>
    </source>
</reference>
<dbReference type="PANTHER" id="PTHR30441">
    <property type="entry name" value="DUF748 DOMAIN-CONTAINING PROTEIN"/>
    <property type="match status" value="1"/>
</dbReference>